<dbReference type="AlphaFoldDB" id="A0A4R4K5N0"/>
<accession>A0A4R4K5N0</accession>
<proteinExistence type="inferred from homology"/>
<keyword evidence="3 7" id="KW-0378">Hydrolase</keyword>
<reference evidence="10 11" key="1">
    <citation type="submission" date="2019-02" db="EMBL/GenBank/DDBJ databases">
        <title>Arundinibacter roseus gen. nov., sp. nov., a new member of the family Cytophagaceae.</title>
        <authorList>
            <person name="Szuroczki S."/>
            <person name="Khayer B."/>
            <person name="Sproer C."/>
            <person name="Toumi M."/>
            <person name="Szabo A."/>
            <person name="Felfoldi T."/>
            <person name="Schumann P."/>
            <person name="Toth E."/>
        </authorList>
    </citation>
    <scope>NUCLEOTIDE SEQUENCE [LARGE SCALE GENOMIC DNA]</scope>
    <source>
        <strain evidence="10 11">DMA-k-7a</strain>
    </source>
</reference>
<evidence type="ECO:0000256" key="7">
    <source>
        <dbReference type="RuleBase" id="RU361187"/>
    </source>
</evidence>
<organism evidence="10 11">
    <name type="scientific">Arundinibacter roseus</name>
    <dbReference type="NCBI Taxonomy" id="2070510"/>
    <lineage>
        <taxon>Bacteria</taxon>
        <taxon>Pseudomonadati</taxon>
        <taxon>Bacteroidota</taxon>
        <taxon>Cytophagia</taxon>
        <taxon>Cytophagales</taxon>
        <taxon>Spirosomataceae</taxon>
        <taxon>Arundinibacter</taxon>
    </lineage>
</organism>
<dbReference type="Gene3D" id="2.60.120.260">
    <property type="entry name" value="Galactose-binding domain-like"/>
    <property type="match status" value="1"/>
</dbReference>
<dbReference type="GO" id="GO:0030246">
    <property type="term" value="F:carbohydrate binding"/>
    <property type="evidence" value="ECO:0007669"/>
    <property type="project" value="InterPro"/>
</dbReference>
<dbReference type="SUPFAM" id="SSF49785">
    <property type="entry name" value="Galactose-binding domain-like"/>
    <property type="match status" value="1"/>
</dbReference>
<dbReference type="EMBL" id="SMJU01000011">
    <property type="protein sequence ID" value="TDB62768.1"/>
    <property type="molecule type" value="Genomic_DNA"/>
</dbReference>
<keyword evidence="2" id="KW-0858">Xylan degradation</keyword>
<evidence type="ECO:0000256" key="3">
    <source>
        <dbReference type="ARBA" id="ARBA00022801"/>
    </source>
</evidence>
<dbReference type="Proteomes" id="UP000295706">
    <property type="component" value="Unassembled WGS sequence"/>
</dbReference>
<evidence type="ECO:0000256" key="1">
    <source>
        <dbReference type="ARBA" id="ARBA00009865"/>
    </source>
</evidence>
<dbReference type="GO" id="GO:0045493">
    <property type="term" value="P:xylan catabolic process"/>
    <property type="evidence" value="ECO:0007669"/>
    <property type="project" value="UniProtKB-KW"/>
</dbReference>
<dbReference type="CDD" id="cd04084">
    <property type="entry name" value="CBM6_xylanase-like"/>
    <property type="match status" value="1"/>
</dbReference>
<feature type="coiled-coil region" evidence="8">
    <location>
        <begin position="190"/>
        <end position="217"/>
    </location>
</feature>
<comment type="caution">
    <text evidence="10">The sequence shown here is derived from an EMBL/GenBank/DDBJ whole genome shotgun (WGS) entry which is preliminary data.</text>
</comment>
<evidence type="ECO:0000256" key="2">
    <source>
        <dbReference type="ARBA" id="ARBA00022651"/>
    </source>
</evidence>
<comment type="similarity">
    <text evidence="1 7">Belongs to the glycosyl hydrolase 43 family.</text>
</comment>
<dbReference type="InterPro" id="IPR008979">
    <property type="entry name" value="Galactose-bd-like_sf"/>
</dbReference>
<dbReference type="SUPFAM" id="SSF75005">
    <property type="entry name" value="Arabinanase/levansucrase/invertase"/>
    <property type="match status" value="1"/>
</dbReference>
<dbReference type="Pfam" id="PF03422">
    <property type="entry name" value="CBM_6"/>
    <property type="match status" value="1"/>
</dbReference>
<evidence type="ECO:0000256" key="6">
    <source>
        <dbReference type="PIRSR" id="PIRSR606710-2"/>
    </source>
</evidence>
<evidence type="ECO:0000256" key="8">
    <source>
        <dbReference type="SAM" id="Coils"/>
    </source>
</evidence>
<evidence type="ECO:0000256" key="4">
    <source>
        <dbReference type="ARBA" id="ARBA00023277"/>
    </source>
</evidence>
<dbReference type="InterPro" id="IPR005084">
    <property type="entry name" value="CBM6"/>
</dbReference>
<dbReference type="PANTHER" id="PTHR43772:SF2">
    <property type="entry name" value="PUTATIVE (AFU_ORTHOLOGUE AFUA_2G04480)-RELATED"/>
    <property type="match status" value="1"/>
</dbReference>
<dbReference type="Pfam" id="PF04616">
    <property type="entry name" value="Glyco_hydro_43"/>
    <property type="match status" value="1"/>
</dbReference>
<name>A0A4R4K5N0_9BACT</name>
<keyword evidence="11" id="KW-1185">Reference proteome</keyword>
<evidence type="ECO:0000259" key="9">
    <source>
        <dbReference type="Pfam" id="PF03422"/>
    </source>
</evidence>
<dbReference type="OrthoDB" id="3308423at2"/>
<dbReference type="CDD" id="cd08990">
    <property type="entry name" value="GH43_AXH_like"/>
    <property type="match status" value="1"/>
</dbReference>
<dbReference type="Gene3D" id="2.115.10.20">
    <property type="entry name" value="Glycosyl hydrolase domain, family 43"/>
    <property type="match status" value="1"/>
</dbReference>
<keyword evidence="2" id="KW-0624">Polysaccharide degradation</keyword>
<dbReference type="PANTHER" id="PTHR43772">
    <property type="entry name" value="ENDO-1,4-BETA-XYLANASE"/>
    <property type="match status" value="1"/>
</dbReference>
<sequence length="487" mass="55246">MKNKNFIFLTLFAITQNFCFAQKKNSNTTPYPYGNPIIKHMYTADAAPHVMPDGKVWMVTSVDSENGGGYSTMHSYHTFSSGDMVNWTDHGEVLNIADVRPSNVDVQKEKWALWAPDMIYRHGRYFLYFPVRILYPDSLNQNGKPVVKSYIGVAESSALDKPFKVIKSKIEGTQGIDPAVFSDDDGTLYLLWGQEKIARLKENMRELEGKTTKLELGTDRFMEAIWMHKKENKYYISYHTKYGNKIDPNNPDDSARDKSEIAYSVSESPLGPYTYGGVVNYELGVNVEKGPKYKDKNYVPWRLTQSNHVGMVEFHGKDYLFYHTSALSSWRQDKFNDFGTWTQRSVCVDLINFNSKGQILPVKQTIEGVPKVVVSQPYEIMLQKEAKSIVSPKEPLVFKKINLGSGYYYFRLEANQVSSSASVEVRLDSPNGKVIGTVPVTQDGIKTRAIREAKGLHDVYLVFKNVTPDFKATIRNICFIAGSPNPN</sequence>
<dbReference type="RefSeq" id="WP_132120116.1">
    <property type="nucleotide sequence ID" value="NZ_SMJU01000011.1"/>
</dbReference>
<feature type="site" description="Important for catalytic activity, responsible for pKa modulation of the active site Glu and correct orientation of both the proton donor and substrate" evidence="6">
    <location>
        <position position="177"/>
    </location>
</feature>
<protein>
    <submittedName>
        <fullName evidence="10">Carbohydrate-binding protein</fullName>
    </submittedName>
</protein>
<keyword evidence="8" id="KW-0175">Coiled coil</keyword>
<dbReference type="InterPro" id="IPR006710">
    <property type="entry name" value="Glyco_hydro_43"/>
</dbReference>
<evidence type="ECO:0000256" key="5">
    <source>
        <dbReference type="ARBA" id="ARBA00023295"/>
    </source>
</evidence>
<dbReference type="InterPro" id="IPR052176">
    <property type="entry name" value="Glycosyl_Hydrlase_43_Enz"/>
</dbReference>
<dbReference type="InterPro" id="IPR023296">
    <property type="entry name" value="Glyco_hydro_beta-prop_sf"/>
</dbReference>
<feature type="domain" description="CBM6" evidence="9">
    <location>
        <begin position="396"/>
        <end position="465"/>
    </location>
</feature>
<evidence type="ECO:0000313" key="10">
    <source>
        <dbReference type="EMBL" id="TDB62768.1"/>
    </source>
</evidence>
<keyword evidence="4" id="KW-0119">Carbohydrate metabolism</keyword>
<dbReference type="GO" id="GO:0004553">
    <property type="term" value="F:hydrolase activity, hydrolyzing O-glycosyl compounds"/>
    <property type="evidence" value="ECO:0007669"/>
    <property type="project" value="InterPro"/>
</dbReference>
<keyword evidence="5 7" id="KW-0326">Glycosidase</keyword>
<gene>
    <name evidence="10" type="ORF">EZE20_17700</name>
</gene>
<evidence type="ECO:0000313" key="11">
    <source>
        <dbReference type="Proteomes" id="UP000295706"/>
    </source>
</evidence>